<evidence type="ECO:0000313" key="4">
    <source>
        <dbReference type="Proteomes" id="UP000593564"/>
    </source>
</evidence>
<gene>
    <name evidence="3" type="ORF">HYC85_017939</name>
</gene>
<sequence length="241" mass="27564">MLVLVKVAQFRSNRDDAQLQPIISPPSGLGFRRFLMDYASLTRATRRSTTSLNQSIEAPSSRSTGRRSKLHPVEDRRPPSIDRTVEDPKRLRRYPSSRPPNAFAELAAAYSGWHHFITTLSYVESKEPVIVTGAYVLSWVLALFVGYVGLISVIRGSLIIVIPFFLCLIILFVVFVFDCNPFFDRENVKFIYRNNYIPLIFLITLLILSSLVFIICSLRLFDQISFVLKKMNGKNKRLTEI</sequence>
<keyword evidence="4" id="KW-1185">Reference proteome</keyword>
<feature type="transmembrane region" description="Helical" evidence="2">
    <location>
        <begin position="158"/>
        <end position="177"/>
    </location>
</feature>
<reference evidence="3 4" key="2">
    <citation type="submission" date="2020-07" db="EMBL/GenBank/DDBJ databases">
        <title>Genome assembly of wild tea tree DASZ reveals pedigree and selection history of tea varieties.</title>
        <authorList>
            <person name="Zhang W."/>
        </authorList>
    </citation>
    <scope>NUCLEOTIDE SEQUENCE [LARGE SCALE GENOMIC DNA]</scope>
    <source>
        <strain evidence="4">cv. G240</strain>
        <tissue evidence="3">Leaf</tissue>
    </source>
</reference>
<feature type="transmembrane region" description="Helical" evidence="2">
    <location>
        <begin position="129"/>
        <end position="151"/>
    </location>
</feature>
<proteinExistence type="predicted"/>
<protein>
    <submittedName>
        <fullName evidence="3">Uncharacterized protein</fullName>
    </submittedName>
</protein>
<feature type="transmembrane region" description="Helical" evidence="2">
    <location>
        <begin position="197"/>
        <end position="221"/>
    </location>
</feature>
<keyword evidence="2" id="KW-0472">Membrane</keyword>
<keyword evidence="2" id="KW-0812">Transmembrane</keyword>
<reference evidence="4" key="1">
    <citation type="journal article" date="2020" name="Nat. Commun.">
        <title>Genome assembly of wild tea tree DASZ reveals pedigree and selection history of tea varieties.</title>
        <authorList>
            <person name="Zhang W."/>
            <person name="Zhang Y."/>
            <person name="Qiu H."/>
            <person name="Guo Y."/>
            <person name="Wan H."/>
            <person name="Zhang X."/>
            <person name="Scossa F."/>
            <person name="Alseekh S."/>
            <person name="Zhang Q."/>
            <person name="Wang P."/>
            <person name="Xu L."/>
            <person name="Schmidt M.H."/>
            <person name="Jia X."/>
            <person name="Li D."/>
            <person name="Zhu A."/>
            <person name="Guo F."/>
            <person name="Chen W."/>
            <person name="Ni D."/>
            <person name="Usadel B."/>
            <person name="Fernie A.R."/>
            <person name="Wen W."/>
        </authorList>
    </citation>
    <scope>NUCLEOTIDE SEQUENCE [LARGE SCALE GENOMIC DNA]</scope>
    <source>
        <strain evidence="4">cv. G240</strain>
    </source>
</reference>
<dbReference type="AlphaFoldDB" id="A0A7J7GSV7"/>
<comment type="caution">
    <text evidence="3">The sequence shown here is derived from an EMBL/GenBank/DDBJ whole genome shotgun (WGS) entry which is preliminary data.</text>
</comment>
<evidence type="ECO:0000256" key="2">
    <source>
        <dbReference type="SAM" id="Phobius"/>
    </source>
</evidence>
<dbReference type="Proteomes" id="UP000593564">
    <property type="component" value="Unassembled WGS sequence"/>
</dbReference>
<feature type="compositionally biased region" description="Polar residues" evidence="1">
    <location>
        <begin position="53"/>
        <end position="63"/>
    </location>
</feature>
<accession>A0A7J7GSV7</accession>
<feature type="region of interest" description="Disordered" evidence="1">
    <location>
        <begin position="49"/>
        <end position="96"/>
    </location>
</feature>
<feature type="compositionally biased region" description="Basic and acidic residues" evidence="1">
    <location>
        <begin position="71"/>
        <end position="89"/>
    </location>
</feature>
<keyword evidence="2" id="KW-1133">Transmembrane helix</keyword>
<evidence type="ECO:0000313" key="3">
    <source>
        <dbReference type="EMBL" id="KAF5943862.1"/>
    </source>
</evidence>
<name>A0A7J7GSV7_CAMSI</name>
<organism evidence="3 4">
    <name type="scientific">Camellia sinensis</name>
    <name type="common">Tea plant</name>
    <name type="synonym">Thea sinensis</name>
    <dbReference type="NCBI Taxonomy" id="4442"/>
    <lineage>
        <taxon>Eukaryota</taxon>
        <taxon>Viridiplantae</taxon>
        <taxon>Streptophyta</taxon>
        <taxon>Embryophyta</taxon>
        <taxon>Tracheophyta</taxon>
        <taxon>Spermatophyta</taxon>
        <taxon>Magnoliopsida</taxon>
        <taxon>eudicotyledons</taxon>
        <taxon>Gunneridae</taxon>
        <taxon>Pentapetalae</taxon>
        <taxon>asterids</taxon>
        <taxon>Ericales</taxon>
        <taxon>Theaceae</taxon>
        <taxon>Camellia</taxon>
    </lineage>
</organism>
<dbReference type="EMBL" id="JACBKZ010000008">
    <property type="protein sequence ID" value="KAF5943862.1"/>
    <property type="molecule type" value="Genomic_DNA"/>
</dbReference>
<evidence type="ECO:0000256" key="1">
    <source>
        <dbReference type="SAM" id="MobiDB-lite"/>
    </source>
</evidence>